<gene>
    <name evidence="1" type="ORF">Anas_04258</name>
</gene>
<feature type="non-terminal residue" evidence="1">
    <location>
        <position position="1"/>
    </location>
</feature>
<dbReference type="AlphaFoldDB" id="A0A5N5SMY5"/>
<dbReference type="Proteomes" id="UP000326759">
    <property type="component" value="Unassembled WGS sequence"/>
</dbReference>
<accession>A0A5N5SMY5</accession>
<reference evidence="1 2" key="1">
    <citation type="journal article" date="2019" name="PLoS Biol.">
        <title>Sex chromosomes control vertical transmission of feminizing Wolbachia symbionts in an isopod.</title>
        <authorList>
            <person name="Becking T."/>
            <person name="Chebbi M.A."/>
            <person name="Giraud I."/>
            <person name="Moumen B."/>
            <person name="Laverre T."/>
            <person name="Caubet Y."/>
            <person name="Peccoud J."/>
            <person name="Gilbert C."/>
            <person name="Cordaux R."/>
        </authorList>
    </citation>
    <scope>NUCLEOTIDE SEQUENCE [LARGE SCALE GENOMIC DNA]</scope>
    <source>
        <strain evidence="1">ANa2</strain>
        <tissue evidence="1">Whole body excluding digestive tract and cuticle</tissue>
    </source>
</reference>
<dbReference type="OrthoDB" id="6330626at2759"/>
<dbReference type="EMBL" id="SEYY01022621">
    <property type="protein sequence ID" value="KAB7495431.1"/>
    <property type="molecule type" value="Genomic_DNA"/>
</dbReference>
<dbReference type="InterPro" id="IPR032675">
    <property type="entry name" value="LRR_dom_sf"/>
</dbReference>
<sequence>TNMAFHEQDAVDKSDITPCINVPCKLSGLAASSIVRLLVYEDYEDCNFYRWDPVTIWQFETHQPKKKKSAKKCVIENVSYGHPPPPWKGVKSLRNWWCDESSHLLGHPTESPLRQLVVNALEKQSWTSHSEEEDILFLLLRLCMETQLHFTRKSINESWYADLAQIIENLGPFLLEKLVIENDVFQGNTLIPSTIIQKSPNLLILRIGQWELSNEILYSLSQNCPLLQEFSIHGMEPDVFMSDEAFFKCFFSGLMPEKVLEHHKNETSLQVSFVNLKYVDMLFCKQTERFILMLTYFYPSVSVSAFDISSDSNSLINSFFEKNIKLPFLRFSCRPENVMEEKLPSYIRNSSLLKEICLDIDNKFPGADSEILFNKHLEKSGEKLKDLIGENTKSIDSFAVKCHPEVNMSKVLLPALGSHGSLLRCLHFVFSSSIPINTLYQLLNLCPLLEKLIIEIQPTGNDSSSKAFRTTLKEHSGLETLVILQPEEVTEDEEPNEECMTTFCTLIQDILHCSPNIKNFAIYIPDCCCLESLMLSLKARSVERLQLNLGEIAFTLDWVPFLSYFPSLKLLSLQGEPNAIWPETLEDLGRRGINVTKKSQEFTNVFRWYQNVQFSKSVYIQFV</sequence>
<organism evidence="1 2">
    <name type="scientific">Armadillidium nasatum</name>
    <dbReference type="NCBI Taxonomy" id="96803"/>
    <lineage>
        <taxon>Eukaryota</taxon>
        <taxon>Metazoa</taxon>
        <taxon>Ecdysozoa</taxon>
        <taxon>Arthropoda</taxon>
        <taxon>Crustacea</taxon>
        <taxon>Multicrustacea</taxon>
        <taxon>Malacostraca</taxon>
        <taxon>Eumalacostraca</taxon>
        <taxon>Peracarida</taxon>
        <taxon>Isopoda</taxon>
        <taxon>Oniscidea</taxon>
        <taxon>Crinocheta</taxon>
        <taxon>Armadillidiidae</taxon>
        <taxon>Armadillidium</taxon>
    </lineage>
</organism>
<comment type="caution">
    <text evidence="1">The sequence shown here is derived from an EMBL/GenBank/DDBJ whole genome shotgun (WGS) entry which is preliminary data.</text>
</comment>
<proteinExistence type="predicted"/>
<name>A0A5N5SMY5_9CRUS</name>
<dbReference type="Gene3D" id="3.80.10.10">
    <property type="entry name" value="Ribonuclease Inhibitor"/>
    <property type="match status" value="1"/>
</dbReference>
<evidence type="ECO:0000313" key="1">
    <source>
        <dbReference type="EMBL" id="KAB7495431.1"/>
    </source>
</evidence>
<keyword evidence="2" id="KW-1185">Reference proteome</keyword>
<protein>
    <submittedName>
        <fullName evidence="1">Uncharacterized protein</fullName>
    </submittedName>
</protein>
<evidence type="ECO:0000313" key="2">
    <source>
        <dbReference type="Proteomes" id="UP000326759"/>
    </source>
</evidence>